<organism evidence="1 2">
    <name type="scientific">Klebsiella grimontii</name>
    <dbReference type="NCBI Taxonomy" id="2058152"/>
    <lineage>
        <taxon>Bacteria</taxon>
        <taxon>Pseudomonadati</taxon>
        <taxon>Pseudomonadota</taxon>
        <taxon>Gammaproteobacteria</taxon>
        <taxon>Enterobacterales</taxon>
        <taxon>Enterobacteriaceae</taxon>
        <taxon>Klebsiella/Raoultella group</taxon>
        <taxon>Klebsiella</taxon>
    </lineage>
</organism>
<dbReference type="AlphaFoldDB" id="A0A285B6G2"/>
<dbReference type="Proteomes" id="UP000220639">
    <property type="component" value="Unassembled WGS sequence"/>
</dbReference>
<accession>A0A285B6G2</accession>
<sequence length="44" mass="5052">MQICNLTHTSFLIALFILVYGEQSKPIGSVQSRPNFTQLRRKNT</sequence>
<name>A0A285B6G2_9ENTR</name>
<gene>
    <name evidence="1" type="ORF">KOSB73_270273</name>
</gene>
<evidence type="ECO:0000313" key="1">
    <source>
        <dbReference type="EMBL" id="SNU36373.1"/>
    </source>
</evidence>
<dbReference type="EMBL" id="FZTC01000020">
    <property type="protein sequence ID" value="SNU36373.1"/>
    <property type="molecule type" value="Genomic_DNA"/>
</dbReference>
<protein>
    <submittedName>
        <fullName evidence="1">Uncharacterized protein</fullName>
    </submittedName>
</protein>
<evidence type="ECO:0000313" key="2">
    <source>
        <dbReference type="Proteomes" id="UP000220639"/>
    </source>
</evidence>
<reference evidence="2" key="1">
    <citation type="submission" date="2017-08" db="EMBL/GenBank/DDBJ databases">
        <authorList>
            <person name="Brisse S."/>
        </authorList>
    </citation>
    <scope>NUCLEOTIDE SEQUENCE [LARGE SCALE GENOMIC DNA]</scope>
    <source>
        <strain evidence="2">06D021</strain>
    </source>
</reference>
<proteinExistence type="predicted"/>